<comment type="similarity">
    <text evidence="5">Belongs to the HSF family.</text>
</comment>
<keyword evidence="2" id="KW-0346">Stress response</keyword>
<dbReference type="AlphaFoldDB" id="A0AAV0LIH5"/>
<dbReference type="SUPFAM" id="SSF46785">
    <property type="entry name" value="Winged helix' DNA-binding domain"/>
    <property type="match status" value="1"/>
</dbReference>
<dbReference type="InterPro" id="IPR000232">
    <property type="entry name" value="HSF_DNA-bd"/>
</dbReference>
<dbReference type="GO" id="GO:0034605">
    <property type="term" value="P:cellular response to heat"/>
    <property type="evidence" value="ECO:0007669"/>
    <property type="project" value="TreeGrafter"/>
</dbReference>
<gene>
    <name evidence="8" type="ORF">LITE_LOCUS24133</name>
</gene>
<dbReference type="EMBL" id="CAMGYJ010000006">
    <property type="protein sequence ID" value="CAI0434061.1"/>
    <property type="molecule type" value="Genomic_DNA"/>
</dbReference>
<reference evidence="8" key="1">
    <citation type="submission" date="2022-08" db="EMBL/GenBank/DDBJ databases">
        <authorList>
            <person name="Gutierrez-Valencia J."/>
        </authorList>
    </citation>
    <scope>NUCLEOTIDE SEQUENCE</scope>
</reference>
<dbReference type="SMART" id="SM00415">
    <property type="entry name" value="HSF"/>
    <property type="match status" value="1"/>
</dbReference>
<protein>
    <recommendedName>
        <fullName evidence="7">HSF-type DNA-binding domain-containing protein</fullName>
    </recommendedName>
</protein>
<feature type="transmembrane region" description="Helical" evidence="6">
    <location>
        <begin position="88"/>
        <end position="110"/>
    </location>
</feature>
<evidence type="ECO:0000313" key="8">
    <source>
        <dbReference type="EMBL" id="CAI0434061.1"/>
    </source>
</evidence>
<sequence length="111" mass="12938">MVDDPITNHVVSWSRGGTSFVVWDAHSFSTNLLPRFFKHNNFSSFVRQLNTYVSIIHLINCLQLLIPVCVNSHLFFLPSPPSPRLCKLILWFQIDHPSLFCVFLWCLFIVF</sequence>
<keyword evidence="6" id="KW-0472">Membrane</keyword>
<evidence type="ECO:0000256" key="3">
    <source>
        <dbReference type="ARBA" id="ARBA00023125"/>
    </source>
</evidence>
<evidence type="ECO:0000256" key="4">
    <source>
        <dbReference type="ARBA" id="ARBA00023242"/>
    </source>
</evidence>
<feature type="domain" description="HSF-type DNA-binding" evidence="7">
    <location>
        <begin position="1"/>
        <end position="91"/>
    </location>
</feature>
<dbReference type="GO" id="GO:0000978">
    <property type="term" value="F:RNA polymerase II cis-regulatory region sequence-specific DNA binding"/>
    <property type="evidence" value="ECO:0007669"/>
    <property type="project" value="TreeGrafter"/>
</dbReference>
<dbReference type="Pfam" id="PF00447">
    <property type="entry name" value="HSF_DNA-bind"/>
    <property type="match status" value="1"/>
</dbReference>
<accession>A0AAV0LIH5</accession>
<keyword evidence="6" id="KW-0812">Transmembrane</keyword>
<feature type="transmembrane region" description="Helical" evidence="6">
    <location>
        <begin position="52"/>
        <end position="76"/>
    </location>
</feature>
<keyword evidence="4" id="KW-0539">Nucleus</keyword>
<keyword evidence="6" id="KW-1133">Transmembrane helix</keyword>
<dbReference type="PANTHER" id="PTHR10015:SF322">
    <property type="entry name" value="HEAT STRESS TRANSCRIPTION FACTOR A-7A"/>
    <property type="match status" value="1"/>
</dbReference>
<dbReference type="GO" id="GO:0003700">
    <property type="term" value="F:DNA-binding transcription factor activity"/>
    <property type="evidence" value="ECO:0007669"/>
    <property type="project" value="InterPro"/>
</dbReference>
<evidence type="ECO:0000259" key="7">
    <source>
        <dbReference type="SMART" id="SM00415"/>
    </source>
</evidence>
<dbReference type="GO" id="GO:0005634">
    <property type="term" value="C:nucleus"/>
    <property type="evidence" value="ECO:0007669"/>
    <property type="project" value="UniProtKB-SubCell"/>
</dbReference>
<comment type="caution">
    <text evidence="8">The sequence shown here is derived from an EMBL/GenBank/DDBJ whole genome shotgun (WGS) entry which is preliminary data.</text>
</comment>
<dbReference type="PANTHER" id="PTHR10015">
    <property type="entry name" value="HEAT SHOCK TRANSCRIPTION FACTOR"/>
    <property type="match status" value="1"/>
</dbReference>
<evidence type="ECO:0000256" key="6">
    <source>
        <dbReference type="SAM" id="Phobius"/>
    </source>
</evidence>
<dbReference type="Gene3D" id="1.10.10.10">
    <property type="entry name" value="Winged helix-like DNA-binding domain superfamily/Winged helix DNA-binding domain"/>
    <property type="match status" value="1"/>
</dbReference>
<name>A0AAV0LIH5_9ROSI</name>
<evidence type="ECO:0000313" key="9">
    <source>
        <dbReference type="Proteomes" id="UP001154282"/>
    </source>
</evidence>
<keyword evidence="9" id="KW-1185">Reference proteome</keyword>
<comment type="subcellular location">
    <subcellularLocation>
        <location evidence="1">Nucleus</location>
    </subcellularLocation>
</comment>
<evidence type="ECO:0000256" key="2">
    <source>
        <dbReference type="ARBA" id="ARBA00023016"/>
    </source>
</evidence>
<dbReference type="Proteomes" id="UP001154282">
    <property type="component" value="Unassembled WGS sequence"/>
</dbReference>
<evidence type="ECO:0000256" key="5">
    <source>
        <dbReference type="RuleBase" id="RU004020"/>
    </source>
</evidence>
<dbReference type="InterPro" id="IPR036390">
    <property type="entry name" value="WH_DNA-bd_sf"/>
</dbReference>
<dbReference type="GO" id="GO:0006357">
    <property type="term" value="P:regulation of transcription by RNA polymerase II"/>
    <property type="evidence" value="ECO:0007669"/>
    <property type="project" value="TreeGrafter"/>
</dbReference>
<proteinExistence type="inferred from homology"/>
<evidence type="ECO:0000256" key="1">
    <source>
        <dbReference type="ARBA" id="ARBA00004123"/>
    </source>
</evidence>
<keyword evidence="3" id="KW-0238">DNA-binding</keyword>
<organism evidence="8 9">
    <name type="scientific">Linum tenue</name>
    <dbReference type="NCBI Taxonomy" id="586396"/>
    <lineage>
        <taxon>Eukaryota</taxon>
        <taxon>Viridiplantae</taxon>
        <taxon>Streptophyta</taxon>
        <taxon>Embryophyta</taxon>
        <taxon>Tracheophyta</taxon>
        <taxon>Spermatophyta</taxon>
        <taxon>Magnoliopsida</taxon>
        <taxon>eudicotyledons</taxon>
        <taxon>Gunneridae</taxon>
        <taxon>Pentapetalae</taxon>
        <taxon>rosids</taxon>
        <taxon>fabids</taxon>
        <taxon>Malpighiales</taxon>
        <taxon>Linaceae</taxon>
        <taxon>Linum</taxon>
    </lineage>
</organism>
<dbReference type="InterPro" id="IPR036388">
    <property type="entry name" value="WH-like_DNA-bd_sf"/>
</dbReference>